<reference evidence="4 5" key="1">
    <citation type="submission" date="2018-09" db="EMBL/GenBank/DDBJ databases">
        <title>Paenibacillus aracenensis nov. sp. isolated from a cave in southern Spain.</title>
        <authorList>
            <person name="Jurado V."/>
            <person name="Gutierrez-Patricio S."/>
            <person name="Gonzalez-Pimentel J.L."/>
            <person name="Miller A.Z."/>
            <person name="Laiz L."/>
            <person name="Saiz-Jimenez C."/>
        </authorList>
    </citation>
    <scope>NUCLEOTIDE SEQUENCE [LARGE SCALE GENOMIC DNA]</scope>
    <source>
        <strain evidence="4 5">JCM 19203</strain>
    </source>
</reference>
<sequence length="301" mass="32681">MKLMTFMKDGEYRTGVKTEEGVLDLAAAVQGSASGEPLPTSVKEVIAGGEGAREAVEAFIERLKSESPEQYRAYLNHEDELSIGPCVTDPEKLICIGLNYRKHAEESNMPIPAYPILFNKFNNTLNGHGSDVPLPKTSGEVDYEAELGIVIGRTAKYVSEEEALNYVFGYCTANDLSARDLQMRTSQWLAGKSCDGFSPIGPYLVSADEVGDPNALAISCTVNGELRQSSNTSDMIFNCKQIVSYVSQCMTLKPGDIILTGTPEGVVLGYPPEKRVYLKDGDVVTVSIEKLGAITNRMVSE</sequence>
<dbReference type="InterPro" id="IPR036663">
    <property type="entry name" value="Fumarylacetoacetase_C_sf"/>
</dbReference>
<comment type="similarity">
    <text evidence="1">Belongs to the FAH family.</text>
</comment>
<dbReference type="PANTHER" id="PTHR42796">
    <property type="entry name" value="FUMARYLACETOACETATE HYDROLASE DOMAIN-CONTAINING PROTEIN 2A-RELATED"/>
    <property type="match status" value="1"/>
</dbReference>
<proteinExistence type="inferred from homology"/>
<evidence type="ECO:0000256" key="2">
    <source>
        <dbReference type="ARBA" id="ARBA00022723"/>
    </source>
</evidence>
<dbReference type="GO" id="GO:0016853">
    <property type="term" value="F:isomerase activity"/>
    <property type="evidence" value="ECO:0007669"/>
    <property type="project" value="UniProtKB-ARBA"/>
</dbReference>
<dbReference type="SUPFAM" id="SSF56529">
    <property type="entry name" value="FAH"/>
    <property type="match status" value="1"/>
</dbReference>
<keyword evidence="5" id="KW-1185">Reference proteome</keyword>
<dbReference type="GO" id="GO:0019752">
    <property type="term" value="P:carboxylic acid metabolic process"/>
    <property type="evidence" value="ECO:0007669"/>
    <property type="project" value="UniProtKB-ARBA"/>
</dbReference>
<evidence type="ECO:0000256" key="1">
    <source>
        <dbReference type="ARBA" id="ARBA00010211"/>
    </source>
</evidence>
<dbReference type="Pfam" id="PF01557">
    <property type="entry name" value="FAA_hydrolase"/>
    <property type="match status" value="1"/>
</dbReference>
<dbReference type="FunFam" id="3.90.850.10:FF:000002">
    <property type="entry name" value="2-hydroxyhepta-2,4-diene-1,7-dioate isomerase"/>
    <property type="match status" value="1"/>
</dbReference>
<dbReference type="Proteomes" id="UP000267798">
    <property type="component" value="Unassembled WGS sequence"/>
</dbReference>
<dbReference type="GO" id="GO:0046872">
    <property type="term" value="F:metal ion binding"/>
    <property type="evidence" value="ECO:0007669"/>
    <property type="project" value="UniProtKB-KW"/>
</dbReference>
<comment type="caution">
    <text evidence="4">The sequence shown here is derived from an EMBL/GenBank/DDBJ whole genome shotgun (WGS) entry which is preliminary data.</text>
</comment>
<feature type="domain" description="Fumarylacetoacetase-like C-terminal" evidence="3">
    <location>
        <begin position="92"/>
        <end position="298"/>
    </location>
</feature>
<keyword evidence="2" id="KW-0479">Metal-binding</keyword>
<organism evidence="4 5">
    <name type="scientific">Paenibacillus pinisoli</name>
    <dbReference type="NCBI Taxonomy" id="1276110"/>
    <lineage>
        <taxon>Bacteria</taxon>
        <taxon>Bacillati</taxon>
        <taxon>Bacillota</taxon>
        <taxon>Bacilli</taxon>
        <taxon>Bacillales</taxon>
        <taxon>Paenibacillaceae</taxon>
        <taxon>Paenibacillus</taxon>
    </lineage>
</organism>
<evidence type="ECO:0000313" key="5">
    <source>
        <dbReference type="Proteomes" id="UP000267798"/>
    </source>
</evidence>
<dbReference type="Gene3D" id="3.90.850.10">
    <property type="entry name" value="Fumarylacetoacetase-like, C-terminal domain"/>
    <property type="match status" value="1"/>
</dbReference>
<dbReference type="PANTHER" id="PTHR42796:SF4">
    <property type="entry name" value="FUMARYLACETOACETATE HYDROLASE DOMAIN-CONTAINING PROTEIN 2A"/>
    <property type="match status" value="1"/>
</dbReference>
<evidence type="ECO:0000259" key="3">
    <source>
        <dbReference type="Pfam" id="PF01557"/>
    </source>
</evidence>
<accession>A0A3A6PEV4</accession>
<dbReference type="OrthoDB" id="9805307at2"/>
<evidence type="ECO:0000313" key="4">
    <source>
        <dbReference type="EMBL" id="RJX38186.1"/>
    </source>
</evidence>
<dbReference type="InterPro" id="IPR011234">
    <property type="entry name" value="Fumarylacetoacetase-like_C"/>
</dbReference>
<dbReference type="RefSeq" id="WP_120113005.1">
    <property type="nucleotide sequence ID" value="NZ_QXQB01000004.1"/>
</dbReference>
<dbReference type="EMBL" id="QXQB01000004">
    <property type="protein sequence ID" value="RJX38186.1"/>
    <property type="molecule type" value="Genomic_DNA"/>
</dbReference>
<keyword evidence="4" id="KW-0378">Hydrolase</keyword>
<name>A0A3A6PEV4_9BACL</name>
<protein>
    <submittedName>
        <fullName evidence="4">FAA hydrolase family protein</fullName>
    </submittedName>
</protein>
<dbReference type="InterPro" id="IPR051121">
    <property type="entry name" value="FAH"/>
</dbReference>
<dbReference type="AlphaFoldDB" id="A0A3A6PEV4"/>
<gene>
    <name evidence="4" type="ORF">D3P09_19155</name>
</gene>
<dbReference type="GO" id="GO:0016787">
    <property type="term" value="F:hydrolase activity"/>
    <property type="evidence" value="ECO:0007669"/>
    <property type="project" value="UniProtKB-KW"/>
</dbReference>